<feature type="compositionally biased region" description="Basic residues" evidence="1">
    <location>
        <begin position="274"/>
        <end position="286"/>
    </location>
</feature>
<dbReference type="GO" id="GO:0005634">
    <property type="term" value="C:nucleus"/>
    <property type="evidence" value="ECO:0007669"/>
    <property type="project" value="TreeGrafter"/>
</dbReference>
<feature type="region of interest" description="Disordered" evidence="1">
    <location>
        <begin position="548"/>
        <end position="606"/>
    </location>
</feature>
<dbReference type="Pfam" id="PF00004">
    <property type="entry name" value="AAA"/>
    <property type="match status" value="1"/>
</dbReference>
<dbReference type="SMART" id="SM00382">
    <property type="entry name" value="AAA"/>
    <property type="match status" value="1"/>
</dbReference>
<feature type="region of interest" description="Disordered" evidence="1">
    <location>
        <begin position="1122"/>
        <end position="1144"/>
    </location>
</feature>
<organism evidence="3 4">
    <name type="scientific">Recurvomyces mirabilis</name>
    <dbReference type="NCBI Taxonomy" id="574656"/>
    <lineage>
        <taxon>Eukaryota</taxon>
        <taxon>Fungi</taxon>
        <taxon>Dikarya</taxon>
        <taxon>Ascomycota</taxon>
        <taxon>Pezizomycotina</taxon>
        <taxon>Dothideomycetes</taxon>
        <taxon>Dothideomycetidae</taxon>
        <taxon>Mycosphaerellales</taxon>
        <taxon>Teratosphaeriaceae</taxon>
        <taxon>Recurvomyces</taxon>
    </lineage>
</organism>
<proteinExistence type="predicted"/>
<feature type="compositionally biased region" description="Polar residues" evidence="1">
    <location>
        <begin position="75"/>
        <end position="86"/>
    </location>
</feature>
<evidence type="ECO:0000313" key="4">
    <source>
        <dbReference type="Proteomes" id="UP001274830"/>
    </source>
</evidence>
<dbReference type="AlphaFoldDB" id="A0AAE0WY42"/>
<feature type="compositionally biased region" description="Basic and acidic residues" evidence="1">
    <location>
        <begin position="295"/>
        <end position="309"/>
    </location>
</feature>
<feature type="compositionally biased region" description="Polar residues" evidence="1">
    <location>
        <begin position="196"/>
        <end position="206"/>
    </location>
</feature>
<feature type="region of interest" description="Disordered" evidence="1">
    <location>
        <begin position="177"/>
        <end position="238"/>
    </location>
</feature>
<feature type="compositionally biased region" description="Low complexity" evidence="1">
    <location>
        <begin position="177"/>
        <end position="195"/>
    </location>
</feature>
<feature type="compositionally biased region" description="Acidic residues" evidence="1">
    <location>
        <begin position="569"/>
        <end position="593"/>
    </location>
</feature>
<dbReference type="GO" id="GO:0003677">
    <property type="term" value="F:DNA binding"/>
    <property type="evidence" value="ECO:0007669"/>
    <property type="project" value="TreeGrafter"/>
</dbReference>
<dbReference type="CDD" id="cd00009">
    <property type="entry name" value="AAA"/>
    <property type="match status" value="1"/>
</dbReference>
<dbReference type="GO" id="GO:0016887">
    <property type="term" value="F:ATP hydrolysis activity"/>
    <property type="evidence" value="ECO:0007669"/>
    <property type="project" value="InterPro"/>
</dbReference>
<accession>A0AAE0WY42</accession>
<dbReference type="EMBL" id="JAUTXT010000001">
    <property type="protein sequence ID" value="KAK3680169.1"/>
    <property type="molecule type" value="Genomic_DNA"/>
</dbReference>
<evidence type="ECO:0000259" key="2">
    <source>
        <dbReference type="SMART" id="SM00382"/>
    </source>
</evidence>
<evidence type="ECO:0000256" key="1">
    <source>
        <dbReference type="SAM" id="MobiDB-lite"/>
    </source>
</evidence>
<dbReference type="PANTHER" id="PTHR23389">
    <property type="entry name" value="CHROMOSOME TRANSMISSION FIDELITY FACTOR 18"/>
    <property type="match status" value="1"/>
</dbReference>
<dbReference type="GO" id="GO:0005524">
    <property type="term" value="F:ATP binding"/>
    <property type="evidence" value="ECO:0007669"/>
    <property type="project" value="InterPro"/>
</dbReference>
<feature type="compositionally biased region" description="Polar residues" evidence="1">
    <location>
        <begin position="14"/>
        <end position="27"/>
    </location>
</feature>
<comment type="caution">
    <text evidence="3">The sequence shown here is derived from an EMBL/GenBank/DDBJ whole genome shotgun (WGS) entry which is preliminary data.</text>
</comment>
<sequence>MSADGDRSVHPFFRQSNGSHDQPSSHYQVDGDPEDDGLQMDQLDSASEEKAKTKRSRRTKAQLEEDRTGKKQRTLQDIINPNSRQQADIPDNVAEDIVDLVSSDPVVDTSRRKRRRITPAQSAQLRDEHEIANSTSDAPLLTSDIIDHATQARAPSSPRVIIPVSLRVAALPEVPVTTADDTTTTPQTPPRKTLTLNANGKFSSPVTKKPKAEDVSPAAPKRRGRPRKSKDNIAQKRRTVVLSYGSSAAGTGAKIDLILSGEERVVVETPRQPTPRKLRTPKKSNKPPHPFFAGKPKEQPKPIKLESPRKVSATTPGKLRRQIMADRPPEVNGEVPYAVESALLKDRLMIRHPGARDPPWPDRQQAHVRGLDDRDKAAYPGISNQLAGSQRKRKASQIPLKGNESVLRRFGAHLKPELECVRRADGLCEPRKALRRPDRSLITGHQIRQRVAHELAATMSEVDLAAGVLLQINHRDYTTHPGLRKFWSLIPTTLSAFDELRGENVGWAQKYAPETAEEVLQPSHEMRVLGDWLKSLRVSSVEHISTVSVKTGAKAEPKPRKKRRKHDDLDDFLVDDDEDVHDMDELTDPEDTNLIDSSKGPRSIVQSAAQGTKLSNAVLLSGPPGCGKTAAAYAVAKELGFKIFEISSSERRSGKDVLDKIGDMTENHLVRHHGVDPGELSSNEDNNKESLDEAFQRDLASGRQGKMATFFKPQAAVKKPAAPKQKAPPAKVKTLKAVEEALKKPPKDQQQSLILLEEVDILFKDDKEFWNTIFKLIVSSKRPFIMTCNDEDMVPLQAMNLHAILRFTQPPVDLAADYLLLLAAAEGHQLKRNAVTSLYEAKKRGLRASIVELDFWCQMAVGDPKGGLGWIYQRYPPGCDIDEHGRTLRVVSEGTYQQGMGLASEEGLSEDDQILFAWREHGVVPTSLLEPPIRSPDDDDIVGPSQRLDALERHARLAYAQSALDAFAGEAFLESPLLDTTTPQMPDKARHHYIEGLTLLQTDELTDHEDLSSQLVVASVRAIAHSFHANKSLQTSLAHAMSGSRGNASPPHLTRHDFAVFDTISTAPETSLSLGPSLTQSAFDGPTLIIATDLAPYVRSIVQFDLALEEQRERLNRIMTDGETRKAKRARTTRAARSALEGSQRASTRRERWFVKGLDLRAVLRTGGIGWPKTLLGVQTADTESMDGCEPPASSAEGA</sequence>
<dbReference type="InterPro" id="IPR027417">
    <property type="entry name" value="P-loop_NTPase"/>
</dbReference>
<feature type="region of interest" description="Disordered" evidence="1">
    <location>
        <begin position="266"/>
        <end position="316"/>
    </location>
</feature>
<dbReference type="Gene3D" id="3.40.50.300">
    <property type="entry name" value="P-loop containing nucleotide triphosphate hydrolases"/>
    <property type="match status" value="1"/>
</dbReference>
<dbReference type="Proteomes" id="UP001274830">
    <property type="component" value="Unassembled WGS sequence"/>
</dbReference>
<dbReference type="InterPro" id="IPR003593">
    <property type="entry name" value="AAA+_ATPase"/>
</dbReference>
<gene>
    <name evidence="3" type="ORF">LTR78_000546</name>
</gene>
<protein>
    <recommendedName>
        <fullName evidence="2">AAA+ ATPase domain-containing protein</fullName>
    </recommendedName>
</protein>
<dbReference type="InterPro" id="IPR003959">
    <property type="entry name" value="ATPase_AAA_core"/>
</dbReference>
<keyword evidence="4" id="KW-1185">Reference proteome</keyword>
<feature type="region of interest" description="Disordered" evidence="1">
    <location>
        <begin position="1"/>
        <end position="136"/>
    </location>
</feature>
<dbReference type="SUPFAM" id="SSF52540">
    <property type="entry name" value="P-loop containing nucleoside triphosphate hydrolases"/>
    <property type="match status" value="1"/>
</dbReference>
<name>A0AAE0WY42_9PEZI</name>
<evidence type="ECO:0000313" key="3">
    <source>
        <dbReference type="EMBL" id="KAK3680169.1"/>
    </source>
</evidence>
<reference evidence="3" key="1">
    <citation type="submission" date="2023-07" db="EMBL/GenBank/DDBJ databases">
        <title>Black Yeasts Isolated from many extreme environments.</title>
        <authorList>
            <person name="Coleine C."/>
            <person name="Stajich J.E."/>
            <person name="Selbmann L."/>
        </authorList>
    </citation>
    <scope>NUCLEOTIDE SEQUENCE</scope>
    <source>
        <strain evidence="3">CCFEE 5485</strain>
    </source>
</reference>
<feature type="domain" description="AAA+ ATPase" evidence="2">
    <location>
        <begin position="614"/>
        <end position="822"/>
    </location>
</feature>
<dbReference type="PANTHER" id="PTHR23389:SF21">
    <property type="entry name" value="ATPASE FAMILY AAA DOMAIN-CONTAINING PROTEIN 5"/>
    <property type="match status" value="1"/>
</dbReference>